<dbReference type="RefSeq" id="WP_034381841.1">
    <property type="nucleotide sequence ID" value="NZ_AWTN01000106.1"/>
</dbReference>
<dbReference type="EMBL" id="AWTN01000106">
    <property type="protein sequence ID" value="KGG87679.1"/>
    <property type="molecule type" value="Genomic_DNA"/>
</dbReference>
<gene>
    <name evidence="2" type="ORF">P245_19705</name>
</gene>
<keyword evidence="1" id="KW-0812">Transmembrane</keyword>
<dbReference type="AlphaFoldDB" id="A0A0E3BGL6"/>
<feature type="transmembrane region" description="Helical" evidence="1">
    <location>
        <begin position="135"/>
        <end position="156"/>
    </location>
</feature>
<protein>
    <recommendedName>
        <fullName evidence="4">DUF1634 domain-containing protein</fullName>
    </recommendedName>
</protein>
<organism evidence="2 3">
    <name type="scientific">Comamonas thiooxydans</name>
    <dbReference type="NCBI Taxonomy" id="363952"/>
    <lineage>
        <taxon>Bacteria</taxon>
        <taxon>Pseudomonadati</taxon>
        <taxon>Pseudomonadota</taxon>
        <taxon>Betaproteobacteria</taxon>
        <taxon>Burkholderiales</taxon>
        <taxon>Comamonadaceae</taxon>
        <taxon>Comamonas</taxon>
    </lineage>
</organism>
<comment type="caution">
    <text evidence="2">The sequence shown here is derived from an EMBL/GenBank/DDBJ whole genome shotgun (WGS) entry which is preliminary data.</text>
</comment>
<keyword evidence="1" id="KW-0472">Membrane</keyword>
<sequence>MTAFHLVRMGLWLRQRYGQCGLPAGPNSSKIVASAKDRIAMEKLKKKSTRIYLKSGVLVACATTILYLVLSLVTWLQKEVEQQGFKATAVQLNDWVLDNPISIAWLCVCFVLFKIFVEPYALAELAERDSFISRLGVLVVGSLVVAGFITLVVITFNR</sequence>
<accession>A0A0E3BGL6</accession>
<evidence type="ECO:0008006" key="4">
    <source>
        <dbReference type="Google" id="ProtNLM"/>
    </source>
</evidence>
<feature type="transmembrane region" description="Helical" evidence="1">
    <location>
        <begin position="103"/>
        <end position="123"/>
    </location>
</feature>
<proteinExistence type="predicted"/>
<name>A0A0E3BGL6_9BURK</name>
<evidence type="ECO:0000313" key="3">
    <source>
        <dbReference type="Proteomes" id="UP000029567"/>
    </source>
</evidence>
<reference evidence="2 3" key="1">
    <citation type="submission" date="2013-09" db="EMBL/GenBank/DDBJ databases">
        <title>High correlation between genotypes and phenotypes of environmental bacteria Comamonas testosteroni strains.</title>
        <authorList>
            <person name="Liu L."/>
            <person name="Zhu W."/>
            <person name="Xia X."/>
            <person name="Xu B."/>
            <person name="Luo M."/>
            <person name="Wang G."/>
        </authorList>
    </citation>
    <scope>NUCLEOTIDE SEQUENCE [LARGE SCALE GENOMIC DNA]</scope>
    <source>
        <strain evidence="2 3">JL14</strain>
    </source>
</reference>
<evidence type="ECO:0000313" key="2">
    <source>
        <dbReference type="EMBL" id="KGG87679.1"/>
    </source>
</evidence>
<feature type="transmembrane region" description="Helical" evidence="1">
    <location>
        <begin position="51"/>
        <end position="76"/>
    </location>
</feature>
<evidence type="ECO:0000256" key="1">
    <source>
        <dbReference type="SAM" id="Phobius"/>
    </source>
</evidence>
<dbReference type="Proteomes" id="UP000029567">
    <property type="component" value="Unassembled WGS sequence"/>
</dbReference>
<keyword evidence="1" id="KW-1133">Transmembrane helix</keyword>